<accession>A0A3B0MXR8</accession>
<dbReference type="VEuPathDB" id="PiroplasmaDB:TA07385"/>
<protein>
    <submittedName>
        <fullName evidence="2">Uncharacterized protein</fullName>
    </submittedName>
</protein>
<dbReference type="EMBL" id="UIVT01000004">
    <property type="protein sequence ID" value="SVP94182.1"/>
    <property type="molecule type" value="Genomic_DNA"/>
</dbReference>
<evidence type="ECO:0000313" key="2">
    <source>
        <dbReference type="EMBL" id="SVP94182.1"/>
    </source>
</evidence>
<proteinExistence type="predicted"/>
<organism evidence="2">
    <name type="scientific">Theileria annulata</name>
    <dbReference type="NCBI Taxonomy" id="5874"/>
    <lineage>
        <taxon>Eukaryota</taxon>
        <taxon>Sar</taxon>
        <taxon>Alveolata</taxon>
        <taxon>Apicomplexa</taxon>
        <taxon>Aconoidasida</taxon>
        <taxon>Piroplasmida</taxon>
        <taxon>Theileriidae</taxon>
        <taxon>Theileria</taxon>
    </lineage>
</organism>
<reference evidence="2" key="1">
    <citation type="submission" date="2018-07" db="EMBL/GenBank/DDBJ databases">
        <authorList>
            <person name="Quirk P.G."/>
            <person name="Krulwich T.A."/>
        </authorList>
    </citation>
    <scope>NUCLEOTIDE SEQUENCE</scope>
    <source>
        <strain evidence="2">Anand</strain>
    </source>
</reference>
<evidence type="ECO:0000313" key="3">
    <source>
        <dbReference type="EMBL" id="SVP94881.1"/>
    </source>
</evidence>
<evidence type="ECO:0000256" key="1">
    <source>
        <dbReference type="SAM" id="MobiDB-lite"/>
    </source>
</evidence>
<feature type="region of interest" description="Disordered" evidence="1">
    <location>
        <begin position="83"/>
        <end position="103"/>
    </location>
</feature>
<dbReference type="AlphaFoldDB" id="A0A3B0MXR8"/>
<dbReference type="EMBL" id="UIVS01000004">
    <property type="protein sequence ID" value="SVP94881.1"/>
    <property type="molecule type" value="Genomic_DNA"/>
</dbReference>
<name>A0A3B0MXR8_THEAN</name>
<gene>
    <name evidence="2" type="ORF">TAT_000318400</name>
    <name evidence="3" type="ORF">TAV_000318300</name>
</gene>
<sequence>MSKGLRSKTLRRYRTAKRQVVEGVNYYPSVVESYKKIRLVQQGKYVQPVRKPNKFLYPEDENAVFPQSIPKMPLDLRSENVPLAGLAGPRGRRKFEPGEFEESGMGLKMDKKTMLASGPLMDLDNQNLDIQSTAREGHFKSGKAKKYASNKLNSINKLKKSKKS</sequence>